<dbReference type="RefSeq" id="WP_050373386.1">
    <property type="nucleotide sequence ID" value="NZ_KQ257829.1"/>
</dbReference>
<evidence type="ECO:0000313" key="6">
    <source>
        <dbReference type="Proteomes" id="UP000037151"/>
    </source>
</evidence>
<dbReference type="PRINTS" id="PR00038">
    <property type="entry name" value="HTHLUXR"/>
</dbReference>
<accession>A0A0L0JWQ6</accession>
<dbReference type="Pfam" id="PF00196">
    <property type="entry name" value="GerE"/>
    <property type="match status" value="1"/>
</dbReference>
<dbReference type="OrthoDB" id="3178131at2"/>
<evidence type="ECO:0000313" key="5">
    <source>
        <dbReference type="EMBL" id="KND29963.1"/>
    </source>
</evidence>
<protein>
    <recommendedName>
        <fullName evidence="4">HTH luxR-type domain-containing protein</fullName>
    </recommendedName>
</protein>
<evidence type="ECO:0000256" key="1">
    <source>
        <dbReference type="ARBA" id="ARBA00023015"/>
    </source>
</evidence>
<dbReference type="EMBL" id="JPPY01000169">
    <property type="protein sequence ID" value="KND29963.1"/>
    <property type="molecule type" value="Genomic_DNA"/>
</dbReference>
<dbReference type="GO" id="GO:0006355">
    <property type="term" value="P:regulation of DNA-templated transcription"/>
    <property type="evidence" value="ECO:0007669"/>
    <property type="project" value="InterPro"/>
</dbReference>
<feature type="domain" description="HTH luxR-type" evidence="4">
    <location>
        <begin position="137"/>
        <end position="194"/>
    </location>
</feature>
<dbReference type="SUPFAM" id="SSF46894">
    <property type="entry name" value="C-terminal effector domain of the bipartite response regulators"/>
    <property type="match status" value="1"/>
</dbReference>
<dbReference type="Proteomes" id="UP000037151">
    <property type="component" value="Unassembled WGS sequence"/>
</dbReference>
<evidence type="ECO:0000256" key="3">
    <source>
        <dbReference type="ARBA" id="ARBA00023163"/>
    </source>
</evidence>
<dbReference type="InterPro" id="IPR036388">
    <property type="entry name" value="WH-like_DNA-bd_sf"/>
</dbReference>
<dbReference type="SMART" id="SM00421">
    <property type="entry name" value="HTH_LUXR"/>
    <property type="match status" value="1"/>
</dbReference>
<keyword evidence="2" id="KW-0238">DNA-binding</keyword>
<name>A0A0L0JWQ6_9ACTN</name>
<keyword evidence="3" id="KW-0804">Transcription</keyword>
<proteinExistence type="predicted"/>
<evidence type="ECO:0000259" key="4">
    <source>
        <dbReference type="SMART" id="SM00421"/>
    </source>
</evidence>
<gene>
    <name evidence="5" type="ORF">IQ63_29900</name>
</gene>
<evidence type="ECO:0000256" key="2">
    <source>
        <dbReference type="ARBA" id="ARBA00023125"/>
    </source>
</evidence>
<dbReference type="PANTHER" id="PTHR44688:SF16">
    <property type="entry name" value="DNA-BINDING TRANSCRIPTIONAL ACTIVATOR DEVR_DOSR"/>
    <property type="match status" value="1"/>
</dbReference>
<keyword evidence="1" id="KW-0805">Transcription regulation</keyword>
<dbReference type="PANTHER" id="PTHR44688">
    <property type="entry name" value="DNA-BINDING TRANSCRIPTIONAL ACTIVATOR DEVR_DOSR"/>
    <property type="match status" value="1"/>
</dbReference>
<dbReference type="GO" id="GO:0003677">
    <property type="term" value="F:DNA binding"/>
    <property type="evidence" value="ECO:0007669"/>
    <property type="project" value="UniProtKB-KW"/>
</dbReference>
<dbReference type="Gene3D" id="1.10.10.10">
    <property type="entry name" value="Winged helix-like DNA-binding domain superfamily/Winged helix DNA-binding domain"/>
    <property type="match status" value="1"/>
</dbReference>
<comment type="caution">
    <text evidence="5">The sequence shown here is derived from an EMBL/GenBank/DDBJ whole genome shotgun (WGS) entry which is preliminary data.</text>
</comment>
<dbReference type="AlphaFoldDB" id="A0A0L0JWQ6"/>
<dbReference type="InterPro" id="IPR016032">
    <property type="entry name" value="Sig_transdc_resp-reg_C-effctor"/>
</dbReference>
<sequence>MRMRCTASPSCPWQAWAAMVHLQLGRKDEAVRIAEAVVAETDAPWGRATAGPTSCGTWSDSWSPYRVDLALGLYDLGSTKVGRVLVRRAWNMARYGGFEPLMLTLSARFQDGPGAPAFGGPDLTDDFWDEPEGALGADGLSAAERRVAWLAGIGHGNREMADRLCVTVSTVEQHLTKIYRKLGLKQRADLLLAFPIPPDGMIP</sequence>
<dbReference type="CDD" id="cd06170">
    <property type="entry name" value="LuxR_C_like"/>
    <property type="match status" value="1"/>
</dbReference>
<dbReference type="InterPro" id="IPR000792">
    <property type="entry name" value="Tscrpt_reg_LuxR_C"/>
</dbReference>
<organism evidence="5 6">
    <name type="scientific">Streptomyces acidiscabies</name>
    <dbReference type="NCBI Taxonomy" id="42234"/>
    <lineage>
        <taxon>Bacteria</taxon>
        <taxon>Bacillati</taxon>
        <taxon>Actinomycetota</taxon>
        <taxon>Actinomycetes</taxon>
        <taxon>Kitasatosporales</taxon>
        <taxon>Streptomycetaceae</taxon>
        <taxon>Streptomyces</taxon>
    </lineage>
</organism>
<reference evidence="6" key="1">
    <citation type="submission" date="2014-07" db="EMBL/GenBank/DDBJ databases">
        <title>Genome sequencing of plant-pathogenic Streptomyces species.</title>
        <authorList>
            <person name="Harrison J."/>
            <person name="Sapp M."/>
            <person name="Thwaites R."/>
            <person name="Studholme D.J."/>
        </authorList>
    </citation>
    <scope>NUCLEOTIDE SEQUENCE [LARGE SCALE GENOMIC DNA]</scope>
    <source>
        <strain evidence="6">NCPPB 4445</strain>
    </source>
</reference>